<dbReference type="Gene3D" id="3.40.50.300">
    <property type="entry name" value="P-loop containing nucleotide triphosphate hydrolases"/>
    <property type="match status" value="2"/>
</dbReference>
<keyword evidence="3 6" id="KW-0812">Transmembrane</keyword>
<evidence type="ECO:0000256" key="3">
    <source>
        <dbReference type="ARBA" id="ARBA00022692"/>
    </source>
</evidence>
<evidence type="ECO:0000313" key="9">
    <source>
        <dbReference type="Proteomes" id="UP000029628"/>
    </source>
</evidence>
<dbReference type="AlphaFoldDB" id="A0A096AK98"/>
<comment type="subcellular location">
    <subcellularLocation>
        <location evidence="1">Cell membrane</location>
        <topology evidence="1">Multi-pass membrane protein</topology>
    </subcellularLocation>
</comment>
<dbReference type="GO" id="GO:0005886">
    <property type="term" value="C:plasma membrane"/>
    <property type="evidence" value="ECO:0007669"/>
    <property type="project" value="UniProtKB-SubCell"/>
</dbReference>
<dbReference type="EMBL" id="JRNT01000018">
    <property type="protein sequence ID" value="KGF47056.1"/>
    <property type="molecule type" value="Genomic_DNA"/>
</dbReference>
<sequence>MNNKKNNINSNIIFNELYKGQMSLSLWKKHLKKAIGATLLFEAIISPALFGGYLYQAQNTLSNQNIYITKDVAFSYINPLRPDTYKIPIGTFITNHKFDTPVSADTQIPFKLYKDVINQLTSNQLLELKKIYKDYWLLPLLLTLSGSTYCTYLQYHKDTQKAKKDIHKRGMQLLSQNKISSYLHDKPHVLSLDNIHIPKDTECKHLLVFGASGSGKSVLLTQFLNQINIYADLHNDKRHYILTDVKPEFVGKFAKPDDFIFCPFDKRNVNWSVFNDINEVSDYDTFASLLFEDTDVKDPYWGIAAASIFADGLKYLDLHNKRTNKDILNFFKLPLEELKRRIQTLPPDLITSTQHFNTAESTLGSVISMLGTGLLPFKHIKDDDTKSPFSFKKYIREEYKRANGTIPNLYLLVPSNKQQLMAPLLSLVMDIMISEALTLPESQECRLYFVIDEIGSVNKINLLPDLITKGRSYGISILALTQDPGLLKAKYGDQVMQSFLNNFGTQLVLRINDAKTAKELAENFGFEERLEYKPSLQLQDNGQRVPSYTQDTVNKGLVVASELQNLAPFQGYGKIVGYNPFKITIPKIFFDNQKGVKHFDPVDPVTIKKYQHYTSTRQELRQRNTESLLNKFKKGDE</sequence>
<evidence type="ECO:0000256" key="4">
    <source>
        <dbReference type="ARBA" id="ARBA00022989"/>
    </source>
</evidence>
<keyword evidence="2" id="KW-1003">Cell membrane</keyword>
<reference evidence="8 9" key="1">
    <citation type="submission" date="2014-07" db="EMBL/GenBank/DDBJ databases">
        <authorList>
            <person name="McCorrison J."/>
            <person name="Sanka R."/>
            <person name="Torralba M."/>
            <person name="Gillis M."/>
            <person name="Haft D.H."/>
            <person name="Methe B."/>
            <person name="Sutton G."/>
            <person name="Nelson K.E."/>
        </authorList>
    </citation>
    <scope>NUCLEOTIDE SEQUENCE [LARGE SCALE GENOMIC DNA]</scope>
    <source>
        <strain evidence="8 9">DNF00314</strain>
    </source>
</reference>
<evidence type="ECO:0000256" key="1">
    <source>
        <dbReference type="ARBA" id="ARBA00004651"/>
    </source>
</evidence>
<dbReference type="InterPro" id="IPR051539">
    <property type="entry name" value="T4SS-coupling_protein"/>
</dbReference>
<evidence type="ECO:0000256" key="5">
    <source>
        <dbReference type="ARBA" id="ARBA00023136"/>
    </source>
</evidence>
<dbReference type="RefSeq" id="WP_038152779.1">
    <property type="nucleotide sequence ID" value="NZ_JRNT01000018.1"/>
</dbReference>
<accession>A0A096AK98</accession>
<proteinExistence type="predicted"/>
<keyword evidence="4 6" id="KW-1133">Transmembrane helix</keyword>
<comment type="caution">
    <text evidence="8">The sequence shown here is derived from an EMBL/GenBank/DDBJ whole genome shotgun (WGS) entry which is preliminary data.</text>
</comment>
<organism evidence="8 9">
    <name type="scientific">Veillonella montpellierensis DNF00314</name>
    <dbReference type="NCBI Taxonomy" id="1401067"/>
    <lineage>
        <taxon>Bacteria</taxon>
        <taxon>Bacillati</taxon>
        <taxon>Bacillota</taxon>
        <taxon>Negativicutes</taxon>
        <taxon>Veillonellales</taxon>
        <taxon>Veillonellaceae</taxon>
        <taxon>Veillonella</taxon>
    </lineage>
</organism>
<gene>
    <name evidence="8" type="ORF">HMPREF0872_06030</name>
</gene>
<feature type="transmembrane region" description="Helical" evidence="6">
    <location>
        <begin position="34"/>
        <end position="55"/>
    </location>
</feature>
<evidence type="ECO:0000313" key="8">
    <source>
        <dbReference type="EMBL" id="KGF47056.1"/>
    </source>
</evidence>
<feature type="domain" description="Type IV secretion system coupling protein TraD DNA-binding" evidence="7">
    <location>
        <begin position="192"/>
        <end position="579"/>
    </location>
</feature>
<dbReference type="eggNOG" id="COG3505">
    <property type="taxonomic scope" value="Bacteria"/>
</dbReference>
<keyword evidence="9" id="KW-1185">Reference proteome</keyword>
<evidence type="ECO:0000259" key="7">
    <source>
        <dbReference type="Pfam" id="PF10412"/>
    </source>
</evidence>
<dbReference type="InterPro" id="IPR027417">
    <property type="entry name" value="P-loop_NTPase"/>
</dbReference>
<dbReference type="PANTHER" id="PTHR37937">
    <property type="entry name" value="CONJUGATIVE TRANSFER: DNA TRANSPORT"/>
    <property type="match status" value="1"/>
</dbReference>
<keyword evidence="5 6" id="KW-0472">Membrane</keyword>
<dbReference type="PANTHER" id="PTHR37937:SF1">
    <property type="entry name" value="CONJUGATIVE TRANSFER: DNA TRANSPORT"/>
    <property type="match status" value="1"/>
</dbReference>
<dbReference type="SUPFAM" id="SSF52540">
    <property type="entry name" value="P-loop containing nucleoside triphosphate hydrolases"/>
    <property type="match status" value="1"/>
</dbReference>
<name>A0A096AK98_9FIRM</name>
<evidence type="ECO:0000256" key="2">
    <source>
        <dbReference type="ARBA" id="ARBA00022475"/>
    </source>
</evidence>
<evidence type="ECO:0000256" key="6">
    <source>
        <dbReference type="SAM" id="Phobius"/>
    </source>
</evidence>
<dbReference type="InterPro" id="IPR019476">
    <property type="entry name" value="T4SS_TraD_DNA-bd"/>
</dbReference>
<dbReference type="Pfam" id="PF10412">
    <property type="entry name" value="TrwB_AAD_bind"/>
    <property type="match status" value="1"/>
</dbReference>
<protein>
    <submittedName>
        <fullName evidence="8">Type IV secretory protein VirD4</fullName>
    </submittedName>
</protein>
<dbReference type="CDD" id="cd01127">
    <property type="entry name" value="TrwB_TraG_TraD_VirD4"/>
    <property type="match status" value="1"/>
</dbReference>
<dbReference type="Proteomes" id="UP000029628">
    <property type="component" value="Unassembled WGS sequence"/>
</dbReference>